<dbReference type="GO" id="GO:0005576">
    <property type="term" value="C:extracellular region"/>
    <property type="evidence" value="ECO:0007669"/>
    <property type="project" value="UniProtKB-SubCell"/>
</dbReference>
<evidence type="ECO:0000256" key="9">
    <source>
        <dbReference type="ARBA" id="ARBA00022801"/>
    </source>
</evidence>
<keyword evidence="11" id="KW-0482">Metalloprotease</keyword>
<dbReference type="PANTHER" id="PTHR13062">
    <property type="entry name" value="COLLAGENASE"/>
    <property type="match status" value="1"/>
</dbReference>
<feature type="compositionally biased region" description="Low complexity" evidence="14">
    <location>
        <begin position="71"/>
        <end position="99"/>
    </location>
</feature>
<evidence type="ECO:0000256" key="14">
    <source>
        <dbReference type="SAM" id="MobiDB-lite"/>
    </source>
</evidence>
<dbReference type="GO" id="GO:0004222">
    <property type="term" value="F:metalloendopeptidase activity"/>
    <property type="evidence" value="ECO:0007669"/>
    <property type="project" value="UniProtKB-EC"/>
</dbReference>
<accession>A0AB39RYZ8</accession>
<evidence type="ECO:0000256" key="10">
    <source>
        <dbReference type="ARBA" id="ARBA00022833"/>
    </source>
</evidence>
<dbReference type="Pfam" id="PF08453">
    <property type="entry name" value="Peptidase_M9_N"/>
    <property type="match status" value="1"/>
</dbReference>
<feature type="signal peptide" evidence="15">
    <location>
        <begin position="1"/>
        <end position="31"/>
    </location>
</feature>
<dbReference type="RefSeq" id="WP_369255871.1">
    <property type="nucleotide sequence ID" value="NZ_CP163440.1"/>
</dbReference>
<reference evidence="17" key="1">
    <citation type="submission" date="2024-07" db="EMBL/GenBank/DDBJ databases">
        <authorList>
            <person name="Yu S.T."/>
        </authorList>
    </citation>
    <scope>NUCLEOTIDE SEQUENCE</scope>
    <source>
        <strain evidence="17">R35</strain>
    </source>
</reference>
<evidence type="ECO:0000259" key="16">
    <source>
        <dbReference type="Pfam" id="PF08453"/>
    </source>
</evidence>
<evidence type="ECO:0000256" key="12">
    <source>
        <dbReference type="ARBA" id="ARBA00023145"/>
    </source>
</evidence>
<evidence type="ECO:0000256" key="2">
    <source>
        <dbReference type="ARBA" id="ARBA00001947"/>
    </source>
</evidence>
<name>A0AB39RYZ8_9ACTN</name>
<proteinExistence type="predicted"/>
<organism evidence="17">
    <name type="scientific">Streptomyces sp. R35</name>
    <dbReference type="NCBI Taxonomy" id="3238630"/>
    <lineage>
        <taxon>Bacteria</taxon>
        <taxon>Bacillati</taxon>
        <taxon>Actinomycetota</taxon>
        <taxon>Actinomycetes</taxon>
        <taxon>Kitasatosporales</taxon>
        <taxon>Streptomycetaceae</taxon>
        <taxon>Streptomyces</taxon>
    </lineage>
</organism>
<evidence type="ECO:0000256" key="11">
    <source>
        <dbReference type="ARBA" id="ARBA00023049"/>
    </source>
</evidence>
<keyword evidence="7" id="KW-0479">Metal-binding</keyword>
<evidence type="ECO:0000256" key="8">
    <source>
        <dbReference type="ARBA" id="ARBA00022729"/>
    </source>
</evidence>
<evidence type="ECO:0000313" key="17">
    <source>
        <dbReference type="EMBL" id="XDQ60504.1"/>
    </source>
</evidence>
<dbReference type="GO" id="GO:0008270">
    <property type="term" value="F:zinc ion binding"/>
    <property type="evidence" value="ECO:0007669"/>
    <property type="project" value="InterPro"/>
</dbReference>
<dbReference type="PRINTS" id="PR00931">
    <property type="entry name" value="MICOLLPTASE"/>
</dbReference>
<keyword evidence="5" id="KW-0964">Secreted</keyword>
<evidence type="ECO:0000256" key="5">
    <source>
        <dbReference type="ARBA" id="ARBA00022525"/>
    </source>
</evidence>
<comment type="subcellular location">
    <subcellularLocation>
        <location evidence="3">Secreted</location>
    </subcellularLocation>
</comment>
<protein>
    <recommendedName>
        <fullName evidence="4">microbial collagenase</fullName>
        <ecNumber evidence="4">3.4.24.3</ecNumber>
    </recommendedName>
</protein>
<sequence>MRYRFALPRRMAGALTVCVTFAGLLSTPALAAPPARDGTTAVTASRKATPPPPPTGSTAGAADRPAVQGRPLTAAQLPPLTPTPSRGRPSSGTGTRTTPKAASCTPGDFAGRIGPALVAFVKASTTGCVNTLFAVTGSDARDIFRESQMVTLAKAFTREAQRYRGDNSSQVWQLVLFLRAGYYVQFNDPADVGPYGATLAAATTRGLDAFFANRHSRDVTAANGDVLGEVVILTDSADQQARYLKVYRRLLNGYDSSYDAIGSMLAAVNDVYTPLWRGNWNTDYVNAVTADPGIVRTLHTFALGHLDLLGTDRGYLDSNAGMNLARYVEHTVLQATVRPLTLDLLNASELTGPTAGLWIAVATQADYYDHLNCSYYDVCDLTGRLTRAALPITHTCDATHTVRTQALTSDELDAVCANLLGQDPYFDNLVKDDGPIPGQYVSTLQLVVFASRADYQTYAGAIFGVSTDNGGITLTGDPSDPANQPLAIMYQKNVDDGFTARIWNLNHEYTHFLDARYDMKGDFAQQTSVPDVWWIEGLAEYVSYGYRGITDEQAVAEAGKHSYLLSTLFQNTYANSDVTRTYPWGYLAVRYMFEQHPTDIHRMLARFRVGDYAGGYAVYGSDIATRYDADFDQWLTACAAGACSTPGRAGLRAVSAHAWAP</sequence>
<keyword evidence="6" id="KW-0645">Protease</keyword>
<dbReference type="EC" id="3.4.24.3" evidence="4"/>
<keyword evidence="8 15" id="KW-0732">Signal</keyword>
<evidence type="ECO:0000256" key="7">
    <source>
        <dbReference type="ARBA" id="ARBA00022723"/>
    </source>
</evidence>
<dbReference type="EMBL" id="CP163440">
    <property type="protein sequence ID" value="XDQ60504.1"/>
    <property type="molecule type" value="Genomic_DNA"/>
</dbReference>
<dbReference type="GO" id="GO:0006508">
    <property type="term" value="P:proteolysis"/>
    <property type="evidence" value="ECO:0007669"/>
    <property type="project" value="UniProtKB-KW"/>
</dbReference>
<keyword evidence="12" id="KW-0865">Zymogen</keyword>
<dbReference type="Pfam" id="PF01752">
    <property type="entry name" value="Peptidase_M9"/>
    <property type="match status" value="1"/>
</dbReference>
<dbReference type="InterPro" id="IPR002169">
    <property type="entry name" value="Peptidase_M9A/M9B"/>
</dbReference>
<evidence type="ECO:0000256" key="3">
    <source>
        <dbReference type="ARBA" id="ARBA00004613"/>
    </source>
</evidence>
<keyword evidence="10" id="KW-0862">Zinc</keyword>
<dbReference type="Gene3D" id="1.10.390.20">
    <property type="match status" value="1"/>
</dbReference>
<dbReference type="PANTHER" id="PTHR13062:SF9">
    <property type="entry name" value="MICROBIAL COLLAGENASE"/>
    <property type="match status" value="1"/>
</dbReference>
<feature type="domain" description="Peptidase M9 collagenase N-terminal" evidence="16">
    <location>
        <begin position="104"/>
        <end position="285"/>
    </location>
</feature>
<comment type="catalytic activity">
    <reaction evidence="1">
        <text>Digestion of native collagen in the triple helical region at Xaa-|-Gly bonds. With synthetic peptides, a preference is shown for Gly at P3 and P1', Pro and Ala at P2 and P2', and hydroxyproline, Ala or Arg at P3'.</text>
        <dbReference type="EC" id="3.4.24.3"/>
    </reaction>
</comment>
<feature type="region of interest" description="Disordered" evidence="14">
    <location>
        <begin position="29"/>
        <end position="106"/>
    </location>
</feature>
<keyword evidence="9 17" id="KW-0378">Hydrolase</keyword>
<evidence type="ECO:0000256" key="1">
    <source>
        <dbReference type="ARBA" id="ARBA00000424"/>
    </source>
</evidence>
<feature type="active site" evidence="13">
    <location>
        <position position="508"/>
    </location>
</feature>
<dbReference type="Gene3D" id="3.40.30.160">
    <property type="entry name" value="Collagenase ColT, N-terminal domain"/>
    <property type="match status" value="1"/>
</dbReference>
<gene>
    <name evidence="17" type="ORF">AB5J50_06845</name>
</gene>
<evidence type="ECO:0000256" key="6">
    <source>
        <dbReference type="ARBA" id="ARBA00022670"/>
    </source>
</evidence>
<evidence type="ECO:0000256" key="4">
    <source>
        <dbReference type="ARBA" id="ARBA00012653"/>
    </source>
</evidence>
<feature type="chain" id="PRO_5044228912" description="microbial collagenase" evidence="15">
    <location>
        <begin position="32"/>
        <end position="661"/>
    </location>
</feature>
<evidence type="ECO:0000256" key="15">
    <source>
        <dbReference type="SAM" id="SignalP"/>
    </source>
</evidence>
<evidence type="ECO:0000256" key="13">
    <source>
        <dbReference type="PIRSR" id="PIRSR602169-1"/>
    </source>
</evidence>
<dbReference type="InterPro" id="IPR013661">
    <property type="entry name" value="Peptidase_M9_N_dom"/>
</dbReference>
<comment type="cofactor">
    <cofactor evidence="2">
        <name>Zn(2+)</name>
        <dbReference type="ChEBI" id="CHEBI:29105"/>
    </cofactor>
</comment>
<dbReference type="AlphaFoldDB" id="A0AB39RYZ8"/>